<accession>A0A934M8B8</accession>
<keyword evidence="3 6" id="KW-0732">Signal</keyword>
<dbReference type="Proteomes" id="UP000642488">
    <property type="component" value="Unassembled WGS sequence"/>
</dbReference>
<evidence type="ECO:0000313" key="8">
    <source>
        <dbReference type="Proteomes" id="UP000642488"/>
    </source>
</evidence>
<evidence type="ECO:0000256" key="4">
    <source>
        <dbReference type="ARBA" id="ARBA00023136"/>
    </source>
</evidence>
<evidence type="ECO:0000256" key="3">
    <source>
        <dbReference type="ARBA" id="ARBA00022729"/>
    </source>
</evidence>
<name>A0A934M8B8_9RHOB</name>
<feature type="signal peptide" evidence="6">
    <location>
        <begin position="1"/>
        <end position="19"/>
    </location>
</feature>
<dbReference type="InterPro" id="IPR010583">
    <property type="entry name" value="MipA"/>
</dbReference>
<dbReference type="RefSeq" id="WP_198914403.1">
    <property type="nucleotide sequence ID" value="NZ_JAEKPD010000001.1"/>
</dbReference>
<dbReference type="PANTHER" id="PTHR38776:SF1">
    <property type="entry name" value="MLTA-INTERACTING PROTEIN-RELATED"/>
    <property type="match status" value="1"/>
</dbReference>
<gene>
    <name evidence="7" type="ORF">ILP92_00460</name>
</gene>
<feature type="chain" id="PRO_5037175670" evidence="6">
    <location>
        <begin position="20"/>
        <end position="270"/>
    </location>
</feature>
<dbReference type="AlphaFoldDB" id="A0A934M8B8"/>
<reference evidence="7" key="1">
    <citation type="submission" date="2020-12" db="EMBL/GenBank/DDBJ databases">
        <title>Bacterial taxonomy.</title>
        <authorList>
            <person name="Pan X."/>
        </authorList>
    </citation>
    <scope>NUCLEOTIDE SEQUENCE</scope>
    <source>
        <strain evidence="7">KCTC 52957</strain>
    </source>
</reference>
<keyword evidence="5" id="KW-0998">Cell outer membrane</keyword>
<sequence length="270" mass="28956">MVRFVPVALIAFLPGMAVAGDLSLPVEEPQPLYVAPASSPDLIFTLRGGVATAPDYFGSDDYTIGPDFGFSLQYARLFGREFGSADPNDPRYGIGLRGSFRFVDERTADDNAELAGLEDVDTSLELGLGLGYTSYRVDAFADMRYGVVGHEALVGELGADFKVYPTDRLTLSLGPRVFVGSGKYADTYFSVSPGEAAASAFDAYDADGGVLSAGLELGATYELNEKWGVEGAVTWDRFTGDAEDSPIVQNGDRDQYGLRVGITRQITLDF</sequence>
<proteinExistence type="inferred from homology"/>
<keyword evidence="8" id="KW-1185">Reference proteome</keyword>
<comment type="subcellular location">
    <subcellularLocation>
        <location evidence="1">Cell outer membrane</location>
    </subcellularLocation>
</comment>
<dbReference type="SUPFAM" id="SSF56935">
    <property type="entry name" value="Porins"/>
    <property type="match status" value="1"/>
</dbReference>
<organism evidence="7 8">
    <name type="scientific">Palleronia pontilimi</name>
    <dbReference type="NCBI Taxonomy" id="1964209"/>
    <lineage>
        <taxon>Bacteria</taxon>
        <taxon>Pseudomonadati</taxon>
        <taxon>Pseudomonadota</taxon>
        <taxon>Alphaproteobacteria</taxon>
        <taxon>Rhodobacterales</taxon>
        <taxon>Roseobacteraceae</taxon>
        <taxon>Palleronia</taxon>
    </lineage>
</organism>
<keyword evidence="4" id="KW-0472">Membrane</keyword>
<comment type="similarity">
    <text evidence="2">Belongs to the MipA/OmpV family.</text>
</comment>
<dbReference type="PANTHER" id="PTHR38776">
    <property type="entry name" value="MLTA-INTERACTING PROTEIN-RELATED"/>
    <property type="match status" value="1"/>
</dbReference>
<evidence type="ECO:0000256" key="2">
    <source>
        <dbReference type="ARBA" id="ARBA00005722"/>
    </source>
</evidence>
<protein>
    <submittedName>
        <fullName evidence="7">MipA/OmpV family protein</fullName>
    </submittedName>
</protein>
<evidence type="ECO:0000256" key="5">
    <source>
        <dbReference type="ARBA" id="ARBA00023237"/>
    </source>
</evidence>
<evidence type="ECO:0000256" key="1">
    <source>
        <dbReference type="ARBA" id="ARBA00004442"/>
    </source>
</evidence>
<dbReference type="GO" id="GO:0009279">
    <property type="term" value="C:cell outer membrane"/>
    <property type="evidence" value="ECO:0007669"/>
    <property type="project" value="UniProtKB-SubCell"/>
</dbReference>
<evidence type="ECO:0000313" key="7">
    <source>
        <dbReference type="EMBL" id="MBJ3761222.1"/>
    </source>
</evidence>
<dbReference type="Pfam" id="PF06629">
    <property type="entry name" value="MipA"/>
    <property type="match status" value="1"/>
</dbReference>
<comment type="caution">
    <text evidence="7">The sequence shown here is derived from an EMBL/GenBank/DDBJ whole genome shotgun (WGS) entry which is preliminary data.</text>
</comment>
<evidence type="ECO:0000256" key="6">
    <source>
        <dbReference type="SAM" id="SignalP"/>
    </source>
</evidence>
<dbReference type="EMBL" id="JAEKPD010000001">
    <property type="protein sequence ID" value="MBJ3761222.1"/>
    <property type="molecule type" value="Genomic_DNA"/>
</dbReference>